<evidence type="ECO:0000256" key="3">
    <source>
        <dbReference type="ARBA" id="ARBA00022458"/>
    </source>
</evidence>
<dbReference type="GO" id="GO:0016887">
    <property type="term" value="F:ATP hydrolysis activity"/>
    <property type="evidence" value="ECO:0007669"/>
    <property type="project" value="InterPro"/>
</dbReference>
<sequence length="259" mass="28447">MDDTAAGDPRTPQPVLSVQNVSYWYGDKRALDDVSFDVYPGRVTALLGPNGAGKTTLFSLITRLFDAPSGRIEIDGRAASDWGFKVLGPLGVVFQQPTLDLDLSVRQNLRYFAALRGLARRDADERMEKALTSLDMQERIGEKVRALNGGHRRRVEIARALLHSPKLLLLDEPTIGLDDPTREAIVRHIHDLAVADNIGVLWATHLFDEVESKDALVVIDKGRVVARGDVAGIEKETGSDSLAEAFRRLTGDRVEEVAA</sequence>
<comment type="similarity">
    <text evidence="1">Belongs to the ABC transporter superfamily.</text>
</comment>
<keyword evidence="2" id="KW-0813">Transport</keyword>
<accession>A0A1E3W287</accession>
<dbReference type="SMART" id="SM00382">
    <property type="entry name" value="AAA"/>
    <property type="match status" value="1"/>
</dbReference>
<dbReference type="AlphaFoldDB" id="A0A1E3W287"/>
<comment type="caution">
    <text evidence="7">The sequence shown here is derived from an EMBL/GenBank/DDBJ whole genome shotgun (WGS) entry which is preliminary data.</text>
</comment>
<dbReference type="OrthoDB" id="9778547at2"/>
<dbReference type="PANTHER" id="PTHR42711">
    <property type="entry name" value="ABC TRANSPORTER ATP-BINDING PROTEIN"/>
    <property type="match status" value="1"/>
</dbReference>
<dbReference type="Proteomes" id="UP000094501">
    <property type="component" value="Unassembled WGS sequence"/>
</dbReference>
<proteinExistence type="inferred from homology"/>
<dbReference type="PROSITE" id="PS50893">
    <property type="entry name" value="ABC_TRANSPORTER_2"/>
    <property type="match status" value="1"/>
</dbReference>
<evidence type="ECO:0000256" key="2">
    <source>
        <dbReference type="ARBA" id="ARBA00022448"/>
    </source>
</evidence>
<feature type="domain" description="ABC transporter" evidence="6">
    <location>
        <begin position="16"/>
        <end position="246"/>
    </location>
</feature>
<dbReference type="InterPro" id="IPR003593">
    <property type="entry name" value="AAA+_ATPase"/>
</dbReference>
<keyword evidence="8" id="KW-1185">Reference proteome</keyword>
<dbReference type="EMBL" id="LPWG01000011">
    <property type="protein sequence ID" value="ODR99246.1"/>
    <property type="molecule type" value="Genomic_DNA"/>
</dbReference>
<dbReference type="InterPro" id="IPR003439">
    <property type="entry name" value="ABC_transporter-like_ATP-bd"/>
</dbReference>
<evidence type="ECO:0000256" key="5">
    <source>
        <dbReference type="ARBA" id="ARBA00022840"/>
    </source>
</evidence>
<name>A0A1E3W287_9HYPH</name>
<reference evidence="7 8" key="1">
    <citation type="journal article" date="2016" name="Environ. Microbiol.">
        <title>New Methyloceanibacter diversity from North Sea sediments includes methanotroph containing solely the soluble methane monooxygenase.</title>
        <authorList>
            <person name="Vekeman B."/>
            <person name="Kerckhof F.M."/>
            <person name="Cremers G."/>
            <person name="de Vos P."/>
            <person name="Vandamme P."/>
            <person name="Boon N."/>
            <person name="Op den Camp H.J."/>
            <person name="Heylen K."/>
        </authorList>
    </citation>
    <scope>NUCLEOTIDE SEQUENCE [LARGE SCALE GENOMIC DNA]</scope>
    <source>
        <strain evidence="7 8">R-67174</strain>
    </source>
</reference>
<evidence type="ECO:0000313" key="7">
    <source>
        <dbReference type="EMBL" id="ODR99246.1"/>
    </source>
</evidence>
<keyword evidence="5 7" id="KW-0067">ATP-binding</keyword>
<dbReference type="PANTHER" id="PTHR42711:SF5">
    <property type="entry name" value="ABC TRANSPORTER ATP-BINDING PROTEIN NATA"/>
    <property type="match status" value="1"/>
</dbReference>
<evidence type="ECO:0000256" key="1">
    <source>
        <dbReference type="ARBA" id="ARBA00005417"/>
    </source>
</evidence>
<dbReference type="Gene3D" id="3.40.50.300">
    <property type="entry name" value="P-loop containing nucleotide triphosphate hydrolases"/>
    <property type="match status" value="1"/>
</dbReference>
<organism evidence="7 8">
    <name type="scientific">Methyloceanibacter methanicus</name>
    <dbReference type="NCBI Taxonomy" id="1774968"/>
    <lineage>
        <taxon>Bacteria</taxon>
        <taxon>Pseudomonadati</taxon>
        <taxon>Pseudomonadota</taxon>
        <taxon>Alphaproteobacteria</taxon>
        <taxon>Hyphomicrobiales</taxon>
        <taxon>Hyphomicrobiaceae</taxon>
        <taxon>Methyloceanibacter</taxon>
    </lineage>
</organism>
<keyword evidence="4" id="KW-0547">Nucleotide-binding</keyword>
<dbReference type="GO" id="GO:0005524">
    <property type="term" value="F:ATP binding"/>
    <property type="evidence" value="ECO:0007669"/>
    <property type="project" value="UniProtKB-KW"/>
</dbReference>
<dbReference type="InterPro" id="IPR022467">
    <property type="entry name" value="ABC_transprt_ATP-bd_su_PQQ"/>
</dbReference>
<dbReference type="STRING" id="1774968.AUC68_04390"/>
<dbReference type="SUPFAM" id="SSF52540">
    <property type="entry name" value="P-loop containing nucleoside triphosphate hydrolases"/>
    <property type="match status" value="1"/>
</dbReference>
<evidence type="ECO:0000256" key="4">
    <source>
        <dbReference type="ARBA" id="ARBA00022741"/>
    </source>
</evidence>
<keyword evidence="3" id="KW-0536">Nodulation</keyword>
<dbReference type="Pfam" id="PF00005">
    <property type="entry name" value="ABC_tran"/>
    <property type="match status" value="1"/>
</dbReference>
<dbReference type="NCBIfam" id="TIGR03864">
    <property type="entry name" value="PQQ_ABC_ATP"/>
    <property type="match status" value="1"/>
</dbReference>
<evidence type="ECO:0000313" key="8">
    <source>
        <dbReference type="Proteomes" id="UP000094501"/>
    </source>
</evidence>
<protein>
    <submittedName>
        <fullName evidence="7">ABC transporter ATP-binding protein</fullName>
    </submittedName>
</protein>
<evidence type="ECO:0000259" key="6">
    <source>
        <dbReference type="PROSITE" id="PS50893"/>
    </source>
</evidence>
<gene>
    <name evidence="7" type="ORF">AUC68_04390</name>
</gene>
<dbReference type="InterPro" id="IPR027417">
    <property type="entry name" value="P-loop_NTPase"/>
</dbReference>
<dbReference type="InterPro" id="IPR050763">
    <property type="entry name" value="ABC_transporter_ATP-binding"/>
</dbReference>